<gene>
    <name evidence="3" type="ORF">FEV09_07315</name>
</gene>
<evidence type="ECO:0000313" key="4">
    <source>
        <dbReference type="Proteomes" id="UP001152872"/>
    </source>
</evidence>
<dbReference type="Proteomes" id="UP001152872">
    <property type="component" value="Unassembled WGS sequence"/>
</dbReference>
<dbReference type="PROSITE" id="PS50006">
    <property type="entry name" value="FHA_DOMAIN"/>
    <property type="match status" value="1"/>
</dbReference>
<sequence length="268" mass="28095">MSIYTCSKGHASVESDYCSECGVKIAGNNAVAIAGIASPPRSSQICPDCTAPHEVGSGNFCEICGYNFVTGGHGEVPIPIATPLSSASISSQNTSSQGTSSQGTSSQDAASDTVNQGAIANVVELAVTNDLPSLPVIPAFKQEHFSWELVVSIDPALASPDSPPPPRDLAPVTFRLEKPSNLIGRTSELRAIHPEVPLDYDDAVSSRHALVNRRDDGSYVLRDIGSSNGTLLNGIEIKSLVDIPLKNGDRIALGHWSSIEVKAIPNPI</sequence>
<dbReference type="Gene3D" id="2.60.200.20">
    <property type="match status" value="1"/>
</dbReference>
<organism evidence="3 4">
    <name type="scientific">Pseudanabaena catenata USMAC16</name>
    <dbReference type="NCBI Taxonomy" id="1855837"/>
    <lineage>
        <taxon>Bacteria</taxon>
        <taxon>Bacillati</taxon>
        <taxon>Cyanobacteriota</taxon>
        <taxon>Cyanophyceae</taxon>
        <taxon>Pseudanabaenales</taxon>
        <taxon>Pseudanabaenaceae</taxon>
        <taxon>Pseudanabaena</taxon>
    </lineage>
</organism>
<proteinExistence type="predicted"/>
<evidence type="ECO:0000313" key="3">
    <source>
        <dbReference type="EMBL" id="MDG3494364.1"/>
    </source>
</evidence>
<dbReference type="SMART" id="SM00240">
    <property type="entry name" value="FHA"/>
    <property type="match status" value="1"/>
</dbReference>
<dbReference type="Pfam" id="PF00498">
    <property type="entry name" value="FHA"/>
    <property type="match status" value="1"/>
</dbReference>
<dbReference type="AlphaFoldDB" id="A0A9X4MDW8"/>
<evidence type="ECO:0000256" key="1">
    <source>
        <dbReference type="SAM" id="MobiDB-lite"/>
    </source>
</evidence>
<accession>A0A9X4MDW8</accession>
<name>A0A9X4MDW8_9CYAN</name>
<keyword evidence="4" id="KW-1185">Reference proteome</keyword>
<feature type="region of interest" description="Disordered" evidence="1">
    <location>
        <begin position="87"/>
        <end position="112"/>
    </location>
</feature>
<dbReference type="RefSeq" id="WP_009626437.1">
    <property type="nucleotide sequence ID" value="NZ_VBTY01000043.1"/>
</dbReference>
<reference evidence="3" key="1">
    <citation type="submission" date="2019-05" db="EMBL/GenBank/DDBJ databases">
        <title>Whole genome sequencing of Pseudanabaena catenata USMAC16.</title>
        <authorList>
            <person name="Khan Z."/>
            <person name="Omar W.M."/>
            <person name="Convey P."/>
            <person name="Merican F."/>
            <person name="Najimudin N."/>
        </authorList>
    </citation>
    <scope>NUCLEOTIDE SEQUENCE</scope>
    <source>
        <strain evidence="3">USMAC16</strain>
    </source>
</reference>
<dbReference type="EMBL" id="VBTY01000043">
    <property type="protein sequence ID" value="MDG3494364.1"/>
    <property type="molecule type" value="Genomic_DNA"/>
</dbReference>
<feature type="domain" description="FHA" evidence="2">
    <location>
        <begin position="181"/>
        <end position="237"/>
    </location>
</feature>
<feature type="compositionally biased region" description="Low complexity" evidence="1">
    <location>
        <begin position="87"/>
        <end position="111"/>
    </location>
</feature>
<evidence type="ECO:0000259" key="2">
    <source>
        <dbReference type="PROSITE" id="PS50006"/>
    </source>
</evidence>
<comment type="caution">
    <text evidence="3">The sequence shown here is derived from an EMBL/GenBank/DDBJ whole genome shotgun (WGS) entry which is preliminary data.</text>
</comment>
<protein>
    <submittedName>
        <fullName evidence="3">FHA domain-containing protein</fullName>
    </submittedName>
</protein>
<dbReference type="InterPro" id="IPR000253">
    <property type="entry name" value="FHA_dom"/>
</dbReference>
<dbReference type="SUPFAM" id="SSF49879">
    <property type="entry name" value="SMAD/FHA domain"/>
    <property type="match status" value="1"/>
</dbReference>
<dbReference type="CDD" id="cd00060">
    <property type="entry name" value="FHA"/>
    <property type="match status" value="1"/>
</dbReference>
<dbReference type="InterPro" id="IPR008984">
    <property type="entry name" value="SMAD_FHA_dom_sf"/>
</dbReference>